<dbReference type="InterPro" id="IPR007110">
    <property type="entry name" value="Ig-like_dom"/>
</dbReference>
<protein>
    <recommendedName>
        <fullName evidence="5">Ig-like domain-containing protein</fullName>
    </recommendedName>
</protein>
<keyword evidence="2" id="KW-0472">Membrane</keyword>
<accession>A0ABN9M9D3</accession>
<evidence type="ECO:0000313" key="7">
    <source>
        <dbReference type="Proteomes" id="UP001176940"/>
    </source>
</evidence>
<evidence type="ECO:0000313" key="6">
    <source>
        <dbReference type="EMBL" id="CAJ0959994.1"/>
    </source>
</evidence>
<proteinExistence type="predicted"/>
<organism evidence="6 7">
    <name type="scientific">Ranitomeya imitator</name>
    <name type="common">mimic poison frog</name>
    <dbReference type="NCBI Taxonomy" id="111125"/>
    <lineage>
        <taxon>Eukaryota</taxon>
        <taxon>Metazoa</taxon>
        <taxon>Chordata</taxon>
        <taxon>Craniata</taxon>
        <taxon>Vertebrata</taxon>
        <taxon>Euteleostomi</taxon>
        <taxon>Amphibia</taxon>
        <taxon>Batrachia</taxon>
        <taxon>Anura</taxon>
        <taxon>Neobatrachia</taxon>
        <taxon>Hyloidea</taxon>
        <taxon>Dendrobatidae</taxon>
        <taxon>Dendrobatinae</taxon>
        <taxon>Ranitomeya</taxon>
    </lineage>
</organism>
<evidence type="ECO:0000256" key="3">
    <source>
        <dbReference type="ARBA" id="ARBA00023319"/>
    </source>
</evidence>
<dbReference type="InterPro" id="IPR013783">
    <property type="entry name" value="Ig-like_fold"/>
</dbReference>
<dbReference type="Proteomes" id="UP001176940">
    <property type="component" value="Unassembled WGS sequence"/>
</dbReference>
<feature type="chain" id="PRO_5047356400" description="Ig-like domain-containing protein" evidence="4">
    <location>
        <begin position="21"/>
        <end position="274"/>
    </location>
</feature>
<feature type="signal peptide" evidence="4">
    <location>
        <begin position="1"/>
        <end position="20"/>
    </location>
</feature>
<comment type="caution">
    <text evidence="6">The sequence shown here is derived from an EMBL/GenBank/DDBJ whole genome shotgun (WGS) entry which is preliminary data.</text>
</comment>
<keyword evidence="4" id="KW-0732">Signal</keyword>
<dbReference type="PANTHER" id="PTHR24100">
    <property type="entry name" value="BUTYROPHILIN"/>
    <property type="match status" value="1"/>
</dbReference>
<evidence type="ECO:0000256" key="1">
    <source>
        <dbReference type="ARBA" id="ARBA00004370"/>
    </source>
</evidence>
<gene>
    <name evidence="6" type="ORF">RIMI_LOCUS17083374</name>
</gene>
<dbReference type="SUPFAM" id="SSF48726">
    <property type="entry name" value="Immunoglobulin"/>
    <property type="match status" value="1"/>
</dbReference>
<keyword evidence="3" id="KW-0393">Immunoglobulin domain</keyword>
<dbReference type="InterPro" id="IPR036179">
    <property type="entry name" value="Ig-like_dom_sf"/>
</dbReference>
<dbReference type="PROSITE" id="PS50835">
    <property type="entry name" value="IG_LIKE"/>
    <property type="match status" value="1"/>
</dbReference>
<evidence type="ECO:0000259" key="5">
    <source>
        <dbReference type="PROSITE" id="PS50835"/>
    </source>
</evidence>
<dbReference type="EMBL" id="CAUEEQ010049042">
    <property type="protein sequence ID" value="CAJ0959994.1"/>
    <property type="molecule type" value="Genomic_DNA"/>
</dbReference>
<sequence length="274" mass="31723">MMALLYVLLTVMLLLYIADCDYELPKPKHEEVLVPRFGNATLPCQFSFIEGTYDLGFSWHREDIVEEIEVEDIYAYIQQNYEFKEPQLVYSFHKDREDFEEQDYNYHGRVKVDTSVISEGDLTMLLGNVDYLDEALYTCKAISPHGKGEVKLKLLIQEEEEPPVQIETIDNVTVARCISAGWYKVPVVKWLNRREDDISENSTTVILEQMQNGNHRVSSTLNGVKSHEIYRCLIRDAKKARRARTFFRKLSTGFVCMMSGEGLQFYCKVICPTG</sequence>
<feature type="domain" description="Ig-like" evidence="5">
    <location>
        <begin position="27"/>
        <end position="141"/>
    </location>
</feature>
<comment type="subcellular location">
    <subcellularLocation>
        <location evidence="1">Membrane</location>
    </subcellularLocation>
</comment>
<reference evidence="6" key="1">
    <citation type="submission" date="2023-07" db="EMBL/GenBank/DDBJ databases">
        <authorList>
            <person name="Stuckert A."/>
        </authorList>
    </citation>
    <scope>NUCLEOTIDE SEQUENCE</scope>
</reference>
<evidence type="ECO:0000256" key="2">
    <source>
        <dbReference type="ARBA" id="ARBA00023136"/>
    </source>
</evidence>
<name>A0ABN9M9D3_9NEOB</name>
<dbReference type="Gene3D" id="2.60.40.10">
    <property type="entry name" value="Immunoglobulins"/>
    <property type="match status" value="2"/>
</dbReference>
<dbReference type="InterPro" id="IPR050504">
    <property type="entry name" value="IgSF_BTN/MOG"/>
</dbReference>
<dbReference type="PANTHER" id="PTHR24100:SF147">
    <property type="entry name" value="BUTYROPHILIN-LIKE 12"/>
    <property type="match status" value="1"/>
</dbReference>
<evidence type="ECO:0000256" key="4">
    <source>
        <dbReference type="SAM" id="SignalP"/>
    </source>
</evidence>
<keyword evidence="7" id="KW-1185">Reference proteome</keyword>